<dbReference type="AlphaFoldDB" id="A0A0A9AKX6"/>
<accession>A0A0A9AKX6</accession>
<name>A0A0A9AKX6_ARUDO</name>
<protein>
    <submittedName>
        <fullName evidence="1">Uncharacterized protein</fullName>
    </submittedName>
</protein>
<reference evidence="1" key="1">
    <citation type="submission" date="2014-09" db="EMBL/GenBank/DDBJ databases">
        <authorList>
            <person name="Magalhaes I.L.F."/>
            <person name="Oliveira U."/>
            <person name="Santos F.R."/>
            <person name="Vidigal T.H.D.A."/>
            <person name="Brescovit A.D."/>
            <person name="Santos A.J."/>
        </authorList>
    </citation>
    <scope>NUCLEOTIDE SEQUENCE</scope>
    <source>
        <tissue evidence="1">Shoot tissue taken approximately 20 cm above the soil surface</tissue>
    </source>
</reference>
<evidence type="ECO:0000313" key="1">
    <source>
        <dbReference type="EMBL" id="JAD51816.1"/>
    </source>
</evidence>
<proteinExistence type="predicted"/>
<sequence length="24" mass="2657">MCICVYDTSGISVNSQICHGLNIW</sequence>
<organism evidence="1">
    <name type="scientific">Arundo donax</name>
    <name type="common">Giant reed</name>
    <name type="synonym">Donax arundinaceus</name>
    <dbReference type="NCBI Taxonomy" id="35708"/>
    <lineage>
        <taxon>Eukaryota</taxon>
        <taxon>Viridiplantae</taxon>
        <taxon>Streptophyta</taxon>
        <taxon>Embryophyta</taxon>
        <taxon>Tracheophyta</taxon>
        <taxon>Spermatophyta</taxon>
        <taxon>Magnoliopsida</taxon>
        <taxon>Liliopsida</taxon>
        <taxon>Poales</taxon>
        <taxon>Poaceae</taxon>
        <taxon>PACMAD clade</taxon>
        <taxon>Arundinoideae</taxon>
        <taxon>Arundineae</taxon>
        <taxon>Arundo</taxon>
    </lineage>
</organism>
<reference evidence="1" key="2">
    <citation type="journal article" date="2015" name="Data Brief">
        <title>Shoot transcriptome of the giant reed, Arundo donax.</title>
        <authorList>
            <person name="Barrero R.A."/>
            <person name="Guerrero F.D."/>
            <person name="Moolhuijzen P."/>
            <person name="Goolsby J.A."/>
            <person name="Tidwell J."/>
            <person name="Bellgard S.E."/>
            <person name="Bellgard M.I."/>
        </authorList>
    </citation>
    <scope>NUCLEOTIDE SEQUENCE</scope>
    <source>
        <tissue evidence="1">Shoot tissue taken approximately 20 cm above the soil surface</tissue>
    </source>
</reference>
<dbReference type="EMBL" id="GBRH01246079">
    <property type="protein sequence ID" value="JAD51816.1"/>
    <property type="molecule type" value="Transcribed_RNA"/>
</dbReference>